<dbReference type="RefSeq" id="WP_394508849.1">
    <property type="nucleotide sequence ID" value="NZ_JBIGHX010000001.1"/>
</dbReference>
<proteinExistence type="predicted"/>
<comment type="caution">
    <text evidence="1">The sequence shown here is derived from an EMBL/GenBank/DDBJ whole genome shotgun (WGS) entry which is preliminary data.</text>
</comment>
<keyword evidence="2" id="KW-1185">Reference proteome</keyword>
<evidence type="ECO:0000313" key="1">
    <source>
        <dbReference type="EMBL" id="MFG6460050.1"/>
    </source>
</evidence>
<protein>
    <submittedName>
        <fullName evidence="1">Uncharacterized protein</fullName>
    </submittedName>
</protein>
<gene>
    <name evidence="1" type="ORF">ACG04Q_00620</name>
</gene>
<organism evidence="1 2">
    <name type="scientific">Pelomonas lactea</name>
    <dbReference type="NCBI Taxonomy" id="3299030"/>
    <lineage>
        <taxon>Bacteria</taxon>
        <taxon>Pseudomonadati</taxon>
        <taxon>Pseudomonadota</taxon>
        <taxon>Betaproteobacteria</taxon>
        <taxon>Burkholderiales</taxon>
        <taxon>Sphaerotilaceae</taxon>
        <taxon>Roseateles</taxon>
    </lineage>
</organism>
<reference evidence="1 2" key="1">
    <citation type="submission" date="2024-08" db="EMBL/GenBank/DDBJ databases">
        <authorList>
            <person name="Lu H."/>
        </authorList>
    </citation>
    <scope>NUCLEOTIDE SEQUENCE [LARGE SCALE GENOMIC DNA]</scope>
    <source>
        <strain evidence="1 2">DXS20W</strain>
    </source>
</reference>
<sequence>MQSVAKQVETQALAALVRHPLHAEATGWAYCASDVYEQPKSFVDRLRLAEEDKERIQMGLRDVEAVLVVSFWASERKPEPLSGAGKHYAFFLHPQTFEVLHSGVGAWRA</sequence>
<name>A0ABW7GDW7_9BURK</name>
<dbReference type="Proteomes" id="UP001606302">
    <property type="component" value="Unassembled WGS sequence"/>
</dbReference>
<dbReference type="EMBL" id="JBIGHX010000001">
    <property type="protein sequence ID" value="MFG6460050.1"/>
    <property type="molecule type" value="Genomic_DNA"/>
</dbReference>
<evidence type="ECO:0000313" key="2">
    <source>
        <dbReference type="Proteomes" id="UP001606302"/>
    </source>
</evidence>
<accession>A0ABW7GDW7</accession>